<sequence length="138" mass="15494">MTEKVDKLIIDARELIEKFQSSFESSTATANELISILGSTLKIEKAKLEQLHTSIQTDRAELNSFISSKITKLQEDLATESKIMDALAIKTEKVKVLTVKLENAEKRVNDLLSEKPVMKSCIADVKLYLPTSLRLVTR</sequence>
<dbReference type="Proteomes" id="UP001177003">
    <property type="component" value="Chromosome 0"/>
</dbReference>
<protein>
    <submittedName>
        <fullName evidence="2">Uncharacterized protein</fullName>
    </submittedName>
</protein>
<keyword evidence="3" id="KW-1185">Reference proteome</keyword>
<evidence type="ECO:0000256" key="1">
    <source>
        <dbReference type="SAM" id="Coils"/>
    </source>
</evidence>
<gene>
    <name evidence="2" type="ORF">LSALG_LOCUS5970</name>
</gene>
<dbReference type="AlphaFoldDB" id="A0AA35VFQ9"/>
<accession>A0AA35VFQ9</accession>
<proteinExistence type="predicted"/>
<reference evidence="2" key="1">
    <citation type="submission" date="2023-04" db="EMBL/GenBank/DDBJ databases">
        <authorList>
            <person name="Vijverberg K."/>
            <person name="Xiong W."/>
            <person name="Schranz E."/>
        </authorList>
    </citation>
    <scope>NUCLEOTIDE SEQUENCE</scope>
</reference>
<name>A0AA35VFQ9_LACSI</name>
<keyword evidence="1" id="KW-0175">Coiled coil</keyword>
<evidence type="ECO:0000313" key="3">
    <source>
        <dbReference type="Proteomes" id="UP001177003"/>
    </source>
</evidence>
<feature type="coiled-coil region" evidence="1">
    <location>
        <begin position="87"/>
        <end position="114"/>
    </location>
</feature>
<organism evidence="2 3">
    <name type="scientific">Lactuca saligna</name>
    <name type="common">Willowleaf lettuce</name>
    <dbReference type="NCBI Taxonomy" id="75948"/>
    <lineage>
        <taxon>Eukaryota</taxon>
        <taxon>Viridiplantae</taxon>
        <taxon>Streptophyta</taxon>
        <taxon>Embryophyta</taxon>
        <taxon>Tracheophyta</taxon>
        <taxon>Spermatophyta</taxon>
        <taxon>Magnoliopsida</taxon>
        <taxon>eudicotyledons</taxon>
        <taxon>Gunneridae</taxon>
        <taxon>Pentapetalae</taxon>
        <taxon>asterids</taxon>
        <taxon>campanulids</taxon>
        <taxon>Asterales</taxon>
        <taxon>Asteraceae</taxon>
        <taxon>Cichorioideae</taxon>
        <taxon>Cichorieae</taxon>
        <taxon>Lactucinae</taxon>
        <taxon>Lactuca</taxon>
    </lineage>
</organism>
<evidence type="ECO:0000313" key="2">
    <source>
        <dbReference type="EMBL" id="CAI9265360.1"/>
    </source>
</evidence>
<dbReference type="EMBL" id="OX465086">
    <property type="protein sequence ID" value="CAI9265360.1"/>
    <property type="molecule type" value="Genomic_DNA"/>
</dbReference>